<proteinExistence type="predicted"/>
<dbReference type="EMBL" id="OU594946">
    <property type="protein sequence ID" value="CAG9290731.1"/>
    <property type="molecule type" value="Genomic_DNA"/>
</dbReference>
<protein>
    <recommendedName>
        <fullName evidence="2">Nucleotide-diphospho-sugar transferase</fullName>
    </recommendedName>
</protein>
<gene>
    <name evidence="1" type="ORF">PTTT1_LOCUS45723</name>
</gene>
<name>A0A8J9X6A1_PHATR</name>
<evidence type="ECO:0000313" key="1">
    <source>
        <dbReference type="EMBL" id="CAG9290731.1"/>
    </source>
</evidence>
<dbReference type="Proteomes" id="UP000836788">
    <property type="component" value="Chromosome 5"/>
</dbReference>
<dbReference type="SUPFAM" id="SSF53448">
    <property type="entry name" value="Nucleotide-diphospho-sugar transferases"/>
    <property type="match status" value="1"/>
</dbReference>
<dbReference type="Gene3D" id="3.90.550.10">
    <property type="entry name" value="Spore Coat Polysaccharide Biosynthesis Protein SpsA, Chain A"/>
    <property type="match status" value="1"/>
</dbReference>
<sequence length="330" mass="37937">MGNISLWFRMYGLPLTLLICFLLLALTSDLKVFRNLPLPNTTTVVRSGLQTKSQTTQNTPNLVQEPFDRLSFLSWELHEGFPRSHQSGRPRLLIAQTISNFYAPLLDAGQPVNQAYARVYGHDYVVARGIYLVNERINETQLTAPDSRASYNKIALLSYALREGKYDKLLVLDSDAIISDFDIDFATFGLDPEVMLFAQAVDPRKAVNYWDINNGVTLWNLHHGLFVPTWYEWYSRSMKNVYRGNNDKDQGILHSILRQMPNESRPVRRVKHFCCYRGALIQHFIRKNTTDFMVLAKSRLENLKAAANYTLEYYTTLINQTINQSALTVD</sequence>
<dbReference type="InterPro" id="IPR029044">
    <property type="entry name" value="Nucleotide-diphossugar_trans"/>
</dbReference>
<evidence type="ECO:0008006" key="2">
    <source>
        <dbReference type="Google" id="ProtNLM"/>
    </source>
</evidence>
<reference evidence="1" key="1">
    <citation type="submission" date="2022-02" db="EMBL/GenBank/DDBJ databases">
        <authorList>
            <person name="Giguere J D."/>
        </authorList>
    </citation>
    <scope>NUCLEOTIDE SEQUENCE</scope>
    <source>
        <strain evidence="1">CCAP 1055/1</strain>
    </source>
</reference>
<organism evidence="1">
    <name type="scientific">Phaeodactylum tricornutum</name>
    <name type="common">Diatom</name>
    <dbReference type="NCBI Taxonomy" id="2850"/>
    <lineage>
        <taxon>Eukaryota</taxon>
        <taxon>Sar</taxon>
        <taxon>Stramenopiles</taxon>
        <taxon>Ochrophyta</taxon>
        <taxon>Bacillariophyta</taxon>
        <taxon>Bacillariophyceae</taxon>
        <taxon>Bacillariophycidae</taxon>
        <taxon>Naviculales</taxon>
        <taxon>Phaeodactylaceae</taxon>
        <taxon>Phaeodactylum</taxon>
    </lineage>
</organism>
<dbReference type="AlphaFoldDB" id="A0A8J9X6A1"/>
<accession>A0A8J9X6A1</accession>